<keyword evidence="9" id="KW-1185">Reference proteome</keyword>
<dbReference type="AlphaFoldDB" id="A0A371F9B8"/>
<evidence type="ECO:0000256" key="5">
    <source>
        <dbReference type="ARBA" id="ARBA00023242"/>
    </source>
</evidence>
<organism evidence="8 9">
    <name type="scientific">Mucuna pruriens</name>
    <name type="common">Velvet bean</name>
    <name type="synonym">Dolichos pruriens</name>
    <dbReference type="NCBI Taxonomy" id="157652"/>
    <lineage>
        <taxon>Eukaryota</taxon>
        <taxon>Viridiplantae</taxon>
        <taxon>Streptophyta</taxon>
        <taxon>Embryophyta</taxon>
        <taxon>Tracheophyta</taxon>
        <taxon>Spermatophyta</taxon>
        <taxon>Magnoliopsida</taxon>
        <taxon>eudicotyledons</taxon>
        <taxon>Gunneridae</taxon>
        <taxon>Pentapetalae</taxon>
        <taxon>rosids</taxon>
        <taxon>fabids</taxon>
        <taxon>Fabales</taxon>
        <taxon>Fabaceae</taxon>
        <taxon>Papilionoideae</taxon>
        <taxon>50 kb inversion clade</taxon>
        <taxon>NPAAA clade</taxon>
        <taxon>indigoferoid/millettioid clade</taxon>
        <taxon>Phaseoleae</taxon>
        <taxon>Mucuna</taxon>
    </lineage>
</organism>
<keyword evidence="5" id="KW-0539">Nucleus</keyword>
<dbReference type="EMBL" id="QJKJ01010076">
    <property type="protein sequence ID" value="RDX74743.1"/>
    <property type="molecule type" value="Genomic_DNA"/>
</dbReference>
<evidence type="ECO:0000256" key="7">
    <source>
        <dbReference type="SAM" id="MobiDB-lite"/>
    </source>
</evidence>
<name>A0A371F9B8_MUCPR</name>
<dbReference type="GO" id="GO:0009691">
    <property type="term" value="P:cytokinin biosynthetic process"/>
    <property type="evidence" value="ECO:0007669"/>
    <property type="project" value="UniProtKB-KW"/>
</dbReference>
<dbReference type="InterPro" id="IPR044670">
    <property type="entry name" value="SOFL"/>
</dbReference>
<keyword evidence="3" id="KW-0203">Cytokinin biosynthesis</keyword>
<protein>
    <submittedName>
        <fullName evidence="8">Uncharacterized protein</fullName>
    </submittedName>
</protein>
<evidence type="ECO:0000256" key="1">
    <source>
        <dbReference type="ARBA" id="ARBA00004496"/>
    </source>
</evidence>
<dbReference type="GO" id="GO:0009736">
    <property type="term" value="P:cytokinin-activated signaling pathway"/>
    <property type="evidence" value="ECO:0007669"/>
    <property type="project" value="UniProtKB-KW"/>
</dbReference>
<feature type="compositionally biased region" description="Acidic residues" evidence="7">
    <location>
        <begin position="55"/>
        <end position="64"/>
    </location>
</feature>
<dbReference type="GO" id="GO:0005737">
    <property type="term" value="C:cytoplasm"/>
    <property type="evidence" value="ECO:0007669"/>
    <property type="project" value="UniProtKB-SubCell"/>
</dbReference>
<gene>
    <name evidence="8" type="ORF">CR513_45473</name>
</gene>
<reference evidence="8" key="1">
    <citation type="submission" date="2018-05" db="EMBL/GenBank/DDBJ databases">
        <title>Draft genome of Mucuna pruriens seed.</title>
        <authorList>
            <person name="Nnadi N.E."/>
            <person name="Vos R."/>
            <person name="Hasami M.H."/>
            <person name="Devisetty U.K."/>
            <person name="Aguiy J.C."/>
        </authorList>
    </citation>
    <scope>NUCLEOTIDE SEQUENCE [LARGE SCALE GENOMIC DNA]</scope>
    <source>
        <strain evidence="8">JCA_2017</strain>
    </source>
</reference>
<keyword evidence="2" id="KW-0963">Cytoplasm</keyword>
<sequence length="145" mass="16153">LLGFLRMEPSGAEECHSSESGWTMYIGSPMDDGGHSDDNDDNNGHEGTRVHRPQDDDDESDDSMASDASSGPSHHGFADFRRAAEEEYDENKYCVDKKAGKTQHKQMESKKVENKGMLVINSKGKSPVQGRAEPRKNYFVDCIVR</sequence>
<dbReference type="OrthoDB" id="1738616at2759"/>
<comment type="caution">
    <text evidence="8">The sequence shown here is derived from an EMBL/GenBank/DDBJ whole genome shotgun (WGS) entry which is preliminary data.</text>
</comment>
<keyword evidence="4" id="KW-0932">Cytokinin signaling pathway</keyword>
<feature type="non-terminal residue" evidence="8">
    <location>
        <position position="1"/>
    </location>
</feature>
<evidence type="ECO:0000256" key="2">
    <source>
        <dbReference type="ARBA" id="ARBA00022490"/>
    </source>
</evidence>
<comment type="similarity">
    <text evidence="6">Belongs to the SOFL plant protein family.</text>
</comment>
<evidence type="ECO:0000313" key="9">
    <source>
        <dbReference type="Proteomes" id="UP000257109"/>
    </source>
</evidence>
<dbReference type="Proteomes" id="UP000257109">
    <property type="component" value="Unassembled WGS sequence"/>
</dbReference>
<dbReference type="PANTHER" id="PTHR33347:SF62">
    <property type="match status" value="1"/>
</dbReference>
<feature type="region of interest" description="Disordered" evidence="7">
    <location>
        <begin position="1"/>
        <end position="132"/>
    </location>
</feature>
<evidence type="ECO:0000256" key="4">
    <source>
        <dbReference type="ARBA" id="ARBA00022864"/>
    </source>
</evidence>
<evidence type="ECO:0000256" key="3">
    <source>
        <dbReference type="ARBA" id="ARBA00022712"/>
    </source>
</evidence>
<evidence type="ECO:0000256" key="6">
    <source>
        <dbReference type="ARBA" id="ARBA00024199"/>
    </source>
</evidence>
<evidence type="ECO:0000313" key="8">
    <source>
        <dbReference type="EMBL" id="RDX74743.1"/>
    </source>
</evidence>
<dbReference type="STRING" id="157652.A0A371F9B8"/>
<proteinExistence type="inferred from homology"/>
<dbReference type="PANTHER" id="PTHR33347">
    <property type="entry name" value="OSJNBA0091C07.3 PROTEIN"/>
    <property type="match status" value="1"/>
</dbReference>
<comment type="subcellular location">
    <subcellularLocation>
        <location evidence="1">Cytoplasm</location>
    </subcellularLocation>
</comment>
<feature type="compositionally biased region" description="Basic and acidic residues" evidence="7">
    <location>
        <begin position="76"/>
        <end position="114"/>
    </location>
</feature>
<feature type="compositionally biased region" description="Basic and acidic residues" evidence="7">
    <location>
        <begin position="32"/>
        <end position="54"/>
    </location>
</feature>
<accession>A0A371F9B8</accession>